<sequence>MKTVYCSIFGHNYVVSKKITFHVNEYKCTHCRAQMTTDSNGELTPLTPKFKEINSVLERIHKRRKIKRLEGLLIFEH</sequence>
<comment type="caution">
    <text evidence="1">The sequence shown here is derived from an EMBL/GenBank/DDBJ whole genome shotgun (WGS) entry which is preliminary data.</text>
</comment>
<dbReference type="Proteomes" id="UP000289792">
    <property type="component" value="Unassembled WGS sequence"/>
</dbReference>
<dbReference type="EMBL" id="SDDZ01000001">
    <property type="protein sequence ID" value="RXJ52513.1"/>
    <property type="molecule type" value="Genomic_DNA"/>
</dbReference>
<dbReference type="RefSeq" id="WP_129015647.1">
    <property type="nucleotide sequence ID" value="NZ_SDDZ01000001.1"/>
</dbReference>
<organism evidence="1 2">
    <name type="scientific">Gelidibacter gilvus</name>
    <dbReference type="NCBI Taxonomy" id="59602"/>
    <lineage>
        <taxon>Bacteria</taxon>
        <taxon>Pseudomonadati</taxon>
        <taxon>Bacteroidota</taxon>
        <taxon>Flavobacteriia</taxon>
        <taxon>Flavobacteriales</taxon>
        <taxon>Flavobacteriaceae</taxon>
        <taxon>Gelidibacter</taxon>
    </lineage>
</organism>
<reference evidence="1 2" key="1">
    <citation type="submission" date="2019-01" db="EMBL/GenBank/DDBJ databases">
        <title>Genome sequence of the Antarctic species Gelidibacter gilvus ACAM 158(T).</title>
        <authorList>
            <person name="Bowman J.P."/>
        </authorList>
    </citation>
    <scope>NUCLEOTIDE SEQUENCE [LARGE SCALE GENOMIC DNA]</scope>
    <source>
        <strain evidence="1 2">IC158</strain>
    </source>
</reference>
<dbReference type="OrthoDB" id="1450221at2"/>
<protein>
    <submittedName>
        <fullName evidence="1">Uncharacterized protein</fullName>
    </submittedName>
</protein>
<proteinExistence type="predicted"/>
<accession>A0A4Q0XNR6</accession>
<evidence type="ECO:0000313" key="1">
    <source>
        <dbReference type="EMBL" id="RXJ52513.1"/>
    </source>
</evidence>
<evidence type="ECO:0000313" key="2">
    <source>
        <dbReference type="Proteomes" id="UP000289792"/>
    </source>
</evidence>
<dbReference type="AlphaFoldDB" id="A0A4Q0XNR6"/>
<name>A0A4Q0XNR6_9FLAO</name>
<keyword evidence="2" id="KW-1185">Reference proteome</keyword>
<gene>
    <name evidence="1" type="ORF">ESZ48_02125</name>
</gene>